<dbReference type="Proteomes" id="UP000198718">
    <property type="component" value="Unassembled WGS sequence"/>
</dbReference>
<accession>A0A1G9IJB1</accession>
<evidence type="ECO:0000313" key="1">
    <source>
        <dbReference type="EMBL" id="SDL25369.1"/>
    </source>
</evidence>
<dbReference type="RefSeq" id="WP_090554874.1">
    <property type="nucleotide sequence ID" value="NZ_FNFP01000011.1"/>
</dbReference>
<dbReference type="EMBL" id="FNFP01000011">
    <property type="protein sequence ID" value="SDL25369.1"/>
    <property type="molecule type" value="Genomic_DNA"/>
</dbReference>
<dbReference type="STRING" id="393762.SAMN05660472_02892"/>
<dbReference type="OrthoDB" id="9942773at2"/>
<name>A0A1G9IJB1_9FIRM</name>
<protein>
    <submittedName>
        <fullName evidence="1">Uncharacterized protein</fullName>
    </submittedName>
</protein>
<keyword evidence="2" id="KW-1185">Reference proteome</keyword>
<reference evidence="1 2" key="1">
    <citation type="submission" date="2016-10" db="EMBL/GenBank/DDBJ databases">
        <authorList>
            <person name="de Groot N.N."/>
        </authorList>
    </citation>
    <scope>NUCLEOTIDE SEQUENCE [LARGE SCALE GENOMIC DNA]</scope>
    <source>
        <strain evidence="1 2">DSM 18346</strain>
    </source>
</reference>
<gene>
    <name evidence="1" type="ORF">SAMN05660472_02892</name>
</gene>
<organism evidence="1 2">
    <name type="scientific">Natronincola ferrireducens</name>
    <dbReference type="NCBI Taxonomy" id="393762"/>
    <lineage>
        <taxon>Bacteria</taxon>
        <taxon>Bacillati</taxon>
        <taxon>Bacillota</taxon>
        <taxon>Clostridia</taxon>
        <taxon>Peptostreptococcales</taxon>
        <taxon>Natronincolaceae</taxon>
        <taxon>Natronincola</taxon>
    </lineage>
</organism>
<proteinExistence type="predicted"/>
<sequence length="84" mass="10211">MKEKDIIDCLLLDWLRGHYGLEKNYNKQELCLENIGKTEAFLKKYDITNLTIMSQSQDYYTLQYYQNQSPQMKQFKVEDVERYL</sequence>
<evidence type="ECO:0000313" key="2">
    <source>
        <dbReference type="Proteomes" id="UP000198718"/>
    </source>
</evidence>
<dbReference type="AlphaFoldDB" id="A0A1G9IJB1"/>